<dbReference type="CDD" id="cd24152">
    <property type="entry name" value="ASKHA_NBD_ROK-like"/>
    <property type="match status" value="1"/>
</dbReference>
<dbReference type="OrthoDB" id="9810372at2"/>
<dbReference type="SUPFAM" id="SSF53067">
    <property type="entry name" value="Actin-like ATPase domain"/>
    <property type="match status" value="1"/>
</dbReference>
<dbReference type="AlphaFoldDB" id="A0A2A7MEW0"/>
<reference evidence="2 3" key="1">
    <citation type="submission" date="2017-10" db="EMBL/GenBank/DDBJ databases">
        <title>Effective Description of Clostridium neonatale sp. nov. linked to necrotizing enterocolitis in neonates and a clarification of species assignable to the genus Clostridium (Prazmowski 1880) emend. Lawson and Rainey 2016.</title>
        <authorList>
            <person name="Bernard K."/>
            <person name="Burdz T."/>
            <person name="Wiebe D."/>
            <person name="Balcewich B."/>
            <person name="Alfa M."/>
            <person name="Bernier A.-M."/>
        </authorList>
    </citation>
    <scope>NUCLEOTIDE SEQUENCE [LARGE SCALE GENOMIC DNA]</scope>
    <source>
        <strain evidence="2 3">LCDC99A005</strain>
    </source>
</reference>
<comment type="similarity">
    <text evidence="1">Belongs to the ROK (NagC/XylR) family.</text>
</comment>
<keyword evidence="3" id="KW-1185">Reference proteome</keyword>
<dbReference type="InterPro" id="IPR043129">
    <property type="entry name" value="ATPase_NBD"/>
</dbReference>
<dbReference type="PANTHER" id="PTHR18964">
    <property type="entry name" value="ROK (REPRESSOR, ORF, KINASE) FAMILY"/>
    <property type="match status" value="1"/>
</dbReference>
<proteinExistence type="inferred from homology"/>
<dbReference type="STRING" id="137838.GCA_001458595_01236"/>
<gene>
    <name evidence="2" type="ORF">CQ394_15010</name>
</gene>
<organism evidence="2 3">
    <name type="scientific">Clostridium neonatale</name>
    <dbReference type="NCBI Taxonomy" id="137838"/>
    <lineage>
        <taxon>Bacteria</taxon>
        <taxon>Bacillati</taxon>
        <taxon>Bacillota</taxon>
        <taxon>Clostridia</taxon>
        <taxon>Eubacteriales</taxon>
        <taxon>Clostridiaceae</taxon>
        <taxon>Clostridium</taxon>
    </lineage>
</organism>
<dbReference type="EMBL" id="PDCJ01000002">
    <property type="protein sequence ID" value="PEG29953.1"/>
    <property type="molecule type" value="Genomic_DNA"/>
</dbReference>
<dbReference type="Pfam" id="PF00480">
    <property type="entry name" value="ROK"/>
    <property type="match status" value="1"/>
</dbReference>
<comment type="caution">
    <text evidence="2">The sequence shown here is derived from an EMBL/GenBank/DDBJ whole genome shotgun (WGS) entry which is preliminary data.</text>
</comment>
<dbReference type="Gene3D" id="3.30.420.40">
    <property type="match status" value="2"/>
</dbReference>
<evidence type="ECO:0000256" key="1">
    <source>
        <dbReference type="ARBA" id="ARBA00006479"/>
    </source>
</evidence>
<dbReference type="Proteomes" id="UP000220840">
    <property type="component" value="Unassembled WGS sequence"/>
</dbReference>
<dbReference type="RefSeq" id="WP_058294120.1">
    <property type="nucleotide sequence ID" value="NZ_CAMRXG010000057.1"/>
</dbReference>
<sequence length="299" mass="33159">MEKFNLGIDIGGTFIKYALMDKQYHIKDKWKIETIKYDTADEFYDYICSNIKLIDEIDVIGISAPGLIDKDSNVKSYAAPNVAIMYGTNINDEIKKRTHKKVSSINDAKSAGLCEFEIGNAKGSKSSAFLIIGTGTGGCICDENGVVYGKDAFAGEFHNMPFVNDAIGGLAKMGDYASMTGLINIYNSKVDMGDQVQYGYEVCKKYLDGNKTAELSVDEWIINIVAQLIVITVFYNPEVICIGGGISEEDWFINKVKEQYKKTCIEYLEADFITTKIDRCKYNNDANILGAIINASIKK</sequence>
<name>A0A2A7MEW0_9CLOT</name>
<protein>
    <submittedName>
        <fullName evidence="2">ROK family protein</fullName>
    </submittedName>
</protein>
<accession>A0A2A7MEW0</accession>
<evidence type="ECO:0000313" key="2">
    <source>
        <dbReference type="EMBL" id="PEG29953.1"/>
    </source>
</evidence>
<evidence type="ECO:0000313" key="3">
    <source>
        <dbReference type="Proteomes" id="UP000220840"/>
    </source>
</evidence>
<dbReference type="InterPro" id="IPR000600">
    <property type="entry name" value="ROK"/>
</dbReference>
<dbReference type="PANTHER" id="PTHR18964:SF170">
    <property type="entry name" value="SUGAR KINASE"/>
    <property type="match status" value="1"/>
</dbReference>